<reference evidence="2" key="1">
    <citation type="journal article" date="2019" name="bioRxiv">
        <title>The Genome of the Zebra Mussel, Dreissena polymorpha: A Resource for Invasive Species Research.</title>
        <authorList>
            <person name="McCartney M.A."/>
            <person name="Auch B."/>
            <person name="Kono T."/>
            <person name="Mallez S."/>
            <person name="Zhang Y."/>
            <person name="Obille A."/>
            <person name="Becker A."/>
            <person name="Abrahante J.E."/>
            <person name="Garbe J."/>
            <person name="Badalamenti J.P."/>
            <person name="Herman A."/>
            <person name="Mangelson H."/>
            <person name="Liachko I."/>
            <person name="Sullivan S."/>
            <person name="Sone E.D."/>
            <person name="Koren S."/>
            <person name="Silverstein K.A.T."/>
            <person name="Beckman K.B."/>
            <person name="Gohl D.M."/>
        </authorList>
    </citation>
    <scope>NUCLEOTIDE SEQUENCE</scope>
    <source>
        <strain evidence="2">Duluth1</strain>
        <tissue evidence="2">Whole animal</tissue>
    </source>
</reference>
<dbReference type="EMBL" id="JAIWYP010000006">
    <property type="protein sequence ID" value="KAH3815688.1"/>
    <property type="molecule type" value="Genomic_DNA"/>
</dbReference>
<keyword evidence="3" id="KW-1185">Reference proteome</keyword>
<accession>A0A9D4JNZ2</accession>
<dbReference type="Proteomes" id="UP000828390">
    <property type="component" value="Unassembled WGS sequence"/>
</dbReference>
<evidence type="ECO:0000313" key="2">
    <source>
        <dbReference type="EMBL" id="KAH3815688.1"/>
    </source>
</evidence>
<comment type="caution">
    <text evidence="2">The sequence shown here is derived from an EMBL/GenBank/DDBJ whole genome shotgun (WGS) entry which is preliminary data.</text>
</comment>
<protein>
    <submittedName>
        <fullName evidence="2">Uncharacterized protein</fullName>
    </submittedName>
</protein>
<evidence type="ECO:0000256" key="1">
    <source>
        <dbReference type="SAM" id="MobiDB-lite"/>
    </source>
</evidence>
<evidence type="ECO:0000313" key="3">
    <source>
        <dbReference type="Proteomes" id="UP000828390"/>
    </source>
</evidence>
<reference evidence="2" key="2">
    <citation type="submission" date="2020-11" db="EMBL/GenBank/DDBJ databases">
        <authorList>
            <person name="McCartney M.A."/>
            <person name="Auch B."/>
            <person name="Kono T."/>
            <person name="Mallez S."/>
            <person name="Becker A."/>
            <person name="Gohl D.M."/>
            <person name="Silverstein K.A.T."/>
            <person name="Koren S."/>
            <person name="Bechman K.B."/>
            <person name="Herman A."/>
            <person name="Abrahante J.E."/>
            <person name="Garbe J."/>
        </authorList>
    </citation>
    <scope>NUCLEOTIDE SEQUENCE</scope>
    <source>
        <strain evidence="2">Duluth1</strain>
        <tissue evidence="2">Whole animal</tissue>
    </source>
</reference>
<organism evidence="2 3">
    <name type="scientific">Dreissena polymorpha</name>
    <name type="common">Zebra mussel</name>
    <name type="synonym">Mytilus polymorpha</name>
    <dbReference type="NCBI Taxonomy" id="45954"/>
    <lineage>
        <taxon>Eukaryota</taxon>
        <taxon>Metazoa</taxon>
        <taxon>Spiralia</taxon>
        <taxon>Lophotrochozoa</taxon>
        <taxon>Mollusca</taxon>
        <taxon>Bivalvia</taxon>
        <taxon>Autobranchia</taxon>
        <taxon>Heteroconchia</taxon>
        <taxon>Euheterodonta</taxon>
        <taxon>Imparidentia</taxon>
        <taxon>Neoheterodontei</taxon>
        <taxon>Myida</taxon>
        <taxon>Dreissenoidea</taxon>
        <taxon>Dreissenidae</taxon>
        <taxon>Dreissena</taxon>
    </lineage>
</organism>
<name>A0A9D4JNZ2_DREPO</name>
<sequence>MAHARARLGDQEFAASNARILPSQTVYPEGRNAVVPQMESGAHSVKTATHRVATEKAV</sequence>
<feature type="region of interest" description="Disordered" evidence="1">
    <location>
        <begin position="39"/>
        <end position="58"/>
    </location>
</feature>
<gene>
    <name evidence="2" type="ORF">DPMN_144219</name>
</gene>
<proteinExistence type="predicted"/>
<dbReference type="AlphaFoldDB" id="A0A9D4JNZ2"/>